<organism evidence="2 3">
    <name type="scientific">Trametes coccinea (strain BRFM310)</name>
    <name type="common">Pycnoporus coccineus</name>
    <dbReference type="NCBI Taxonomy" id="1353009"/>
    <lineage>
        <taxon>Eukaryota</taxon>
        <taxon>Fungi</taxon>
        <taxon>Dikarya</taxon>
        <taxon>Basidiomycota</taxon>
        <taxon>Agaricomycotina</taxon>
        <taxon>Agaricomycetes</taxon>
        <taxon>Polyporales</taxon>
        <taxon>Polyporaceae</taxon>
        <taxon>Trametes</taxon>
    </lineage>
</organism>
<dbReference type="AlphaFoldDB" id="A0A1Y2IG99"/>
<gene>
    <name evidence="2" type="ORF">PYCCODRAFT_1426767</name>
</gene>
<sequence>MPLSGEKANLLGWRRAESSNYGRQTRNSMRMATPARARPSSLGSEIRNDGAHKAVGLRGTPGRGRRMIARAERYTIINVDGCVARRSSSAEIAAKNARSKVSSPHHVESQELNLGRSQDGHTHPLLCALQSLSELRGGQLDEDNAPDRPVFAPRRRQRLDLTAHDLSTQHALEHSPTAARQVGEAPTGNRRWQAIRAHVGSLRTAARTSDHTWPIDPECARSFSASLTALRTMHQPIGCNEERQCWGASAHEDFGVAVTDGCIV</sequence>
<dbReference type="Proteomes" id="UP000193067">
    <property type="component" value="Unassembled WGS sequence"/>
</dbReference>
<reference evidence="2 3" key="1">
    <citation type="journal article" date="2015" name="Biotechnol. Biofuels">
        <title>Enhanced degradation of softwood versus hardwood by the white-rot fungus Pycnoporus coccineus.</title>
        <authorList>
            <person name="Couturier M."/>
            <person name="Navarro D."/>
            <person name="Chevret D."/>
            <person name="Henrissat B."/>
            <person name="Piumi F."/>
            <person name="Ruiz-Duenas F.J."/>
            <person name="Martinez A.T."/>
            <person name="Grigoriev I.V."/>
            <person name="Riley R."/>
            <person name="Lipzen A."/>
            <person name="Berrin J.G."/>
            <person name="Master E.R."/>
            <person name="Rosso M.N."/>
        </authorList>
    </citation>
    <scope>NUCLEOTIDE SEQUENCE [LARGE SCALE GENOMIC DNA]</scope>
    <source>
        <strain evidence="2 3">BRFM310</strain>
    </source>
</reference>
<accession>A0A1Y2IG99</accession>
<proteinExistence type="predicted"/>
<dbReference type="EMBL" id="KZ084121">
    <property type="protein sequence ID" value="OSD00165.1"/>
    <property type="molecule type" value="Genomic_DNA"/>
</dbReference>
<feature type="region of interest" description="Disordered" evidence="1">
    <location>
        <begin position="17"/>
        <end position="47"/>
    </location>
</feature>
<evidence type="ECO:0000313" key="2">
    <source>
        <dbReference type="EMBL" id="OSD00165.1"/>
    </source>
</evidence>
<feature type="compositionally biased region" description="Polar residues" evidence="1">
    <location>
        <begin position="18"/>
        <end position="30"/>
    </location>
</feature>
<protein>
    <submittedName>
        <fullName evidence="2">Uncharacterized protein</fullName>
    </submittedName>
</protein>
<evidence type="ECO:0000313" key="3">
    <source>
        <dbReference type="Proteomes" id="UP000193067"/>
    </source>
</evidence>
<evidence type="ECO:0000256" key="1">
    <source>
        <dbReference type="SAM" id="MobiDB-lite"/>
    </source>
</evidence>
<feature type="region of interest" description="Disordered" evidence="1">
    <location>
        <begin position="169"/>
        <end position="188"/>
    </location>
</feature>
<keyword evidence="3" id="KW-1185">Reference proteome</keyword>
<name>A0A1Y2IG99_TRAC3</name>